<keyword evidence="3" id="KW-1185">Reference proteome</keyword>
<feature type="compositionally biased region" description="Polar residues" evidence="1">
    <location>
        <begin position="1"/>
        <end position="19"/>
    </location>
</feature>
<sequence length="31" mass="3282">MSSSPISLRLPTRSSSSFVKNPEAPTRSSSS</sequence>
<dbReference type="HOGENOM" id="CLU_3400276_0_0_1"/>
<comment type="caution">
    <text evidence="2">The sequence shown here is derived from an EMBL/GenBank/DDBJ whole genome shotgun (WGS) entry which is preliminary data.</text>
</comment>
<name>V9FY36_PHYNI</name>
<proteinExistence type="predicted"/>
<reference evidence="2 3" key="1">
    <citation type="submission" date="2013-11" db="EMBL/GenBank/DDBJ databases">
        <title>The Genome Sequence of Phytophthora parasitica P1569.</title>
        <authorList>
            <consortium name="The Broad Institute Genomics Platform"/>
            <person name="Russ C."/>
            <person name="Tyler B."/>
            <person name="Panabieres F."/>
            <person name="Shan W."/>
            <person name="Tripathy S."/>
            <person name="Grunwald N."/>
            <person name="Machado M."/>
            <person name="Johnson C.S."/>
            <person name="Arredondo F."/>
            <person name="Hong C."/>
            <person name="Coffey M."/>
            <person name="Young S.K."/>
            <person name="Zeng Q."/>
            <person name="Gargeya S."/>
            <person name="Fitzgerald M."/>
            <person name="Abouelleil A."/>
            <person name="Alvarado L."/>
            <person name="Chapman S.B."/>
            <person name="Gainer-Dewar J."/>
            <person name="Goldberg J."/>
            <person name="Griggs A."/>
            <person name="Gujja S."/>
            <person name="Hansen M."/>
            <person name="Howarth C."/>
            <person name="Imamovic A."/>
            <person name="Ireland A."/>
            <person name="Larimer J."/>
            <person name="McCowan C."/>
            <person name="Murphy C."/>
            <person name="Pearson M."/>
            <person name="Poon T.W."/>
            <person name="Priest M."/>
            <person name="Roberts A."/>
            <person name="Saif S."/>
            <person name="Shea T."/>
            <person name="Sykes S."/>
            <person name="Wortman J."/>
            <person name="Nusbaum C."/>
            <person name="Birren B."/>
        </authorList>
    </citation>
    <scope>NUCLEOTIDE SEQUENCE [LARGE SCALE GENOMIC DNA]</scope>
    <source>
        <strain evidence="2 3">P1569</strain>
    </source>
</reference>
<dbReference type="AlphaFoldDB" id="V9FY36"/>
<organism evidence="2 3">
    <name type="scientific">Phytophthora nicotianae P1569</name>
    <dbReference type="NCBI Taxonomy" id="1317065"/>
    <lineage>
        <taxon>Eukaryota</taxon>
        <taxon>Sar</taxon>
        <taxon>Stramenopiles</taxon>
        <taxon>Oomycota</taxon>
        <taxon>Peronosporomycetes</taxon>
        <taxon>Peronosporales</taxon>
        <taxon>Peronosporaceae</taxon>
        <taxon>Phytophthora</taxon>
    </lineage>
</organism>
<protein>
    <submittedName>
        <fullName evidence="2">Uncharacterized protein</fullName>
    </submittedName>
</protein>
<dbReference type="EMBL" id="ANIZ01000271">
    <property type="protein sequence ID" value="ETI55703.1"/>
    <property type="molecule type" value="Genomic_DNA"/>
</dbReference>
<evidence type="ECO:0000256" key="1">
    <source>
        <dbReference type="SAM" id="MobiDB-lite"/>
    </source>
</evidence>
<gene>
    <name evidence="2" type="ORF">F443_01661</name>
</gene>
<evidence type="ECO:0000313" key="3">
    <source>
        <dbReference type="Proteomes" id="UP000018721"/>
    </source>
</evidence>
<evidence type="ECO:0000313" key="2">
    <source>
        <dbReference type="EMBL" id="ETI55703.1"/>
    </source>
</evidence>
<dbReference type="Proteomes" id="UP000018721">
    <property type="component" value="Unassembled WGS sequence"/>
</dbReference>
<accession>V9FY36</accession>
<feature type="region of interest" description="Disordered" evidence="1">
    <location>
        <begin position="1"/>
        <end position="31"/>
    </location>
</feature>